<comment type="caution">
    <text evidence="2">The sequence shown here is derived from an EMBL/GenBank/DDBJ whole genome shotgun (WGS) entry which is preliminary data.</text>
</comment>
<evidence type="ECO:0000256" key="1">
    <source>
        <dbReference type="SAM" id="MobiDB-lite"/>
    </source>
</evidence>
<evidence type="ECO:0000313" key="3">
    <source>
        <dbReference type="Proteomes" id="UP001172101"/>
    </source>
</evidence>
<name>A0AA39ZYV1_9PEZI</name>
<organism evidence="2 3">
    <name type="scientific">Lasiosphaeria miniovina</name>
    <dbReference type="NCBI Taxonomy" id="1954250"/>
    <lineage>
        <taxon>Eukaryota</taxon>
        <taxon>Fungi</taxon>
        <taxon>Dikarya</taxon>
        <taxon>Ascomycota</taxon>
        <taxon>Pezizomycotina</taxon>
        <taxon>Sordariomycetes</taxon>
        <taxon>Sordariomycetidae</taxon>
        <taxon>Sordariales</taxon>
        <taxon>Lasiosphaeriaceae</taxon>
        <taxon>Lasiosphaeria</taxon>
    </lineage>
</organism>
<protein>
    <submittedName>
        <fullName evidence="2">Uncharacterized protein</fullName>
    </submittedName>
</protein>
<proteinExistence type="predicted"/>
<evidence type="ECO:0000313" key="2">
    <source>
        <dbReference type="EMBL" id="KAK0706110.1"/>
    </source>
</evidence>
<keyword evidence="3" id="KW-1185">Reference proteome</keyword>
<feature type="region of interest" description="Disordered" evidence="1">
    <location>
        <begin position="75"/>
        <end position="107"/>
    </location>
</feature>
<sequence>MSEMEGTSAALALTLHKAKDGQGVKVDVTLKAQDVAPLARVDGVAERMAASSSQTRGTGRGAFKPAQVALKCTQKRRISDLERGRSDGEDTGGSGGVDGRDKKTGEVKKEGSAVIGRTWLDALVECVRSGKAVVDGFWWVEVALAMAIVVVLTRN</sequence>
<dbReference type="GeneID" id="85329257"/>
<dbReference type="Proteomes" id="UP001172101">
    <property type="component" value="Unassembled WGS sequence"/>
</dbReference>
<dbReference type="EMBL" id="JAUIRO010000007">
    <property type="protein sequence ID" value="KAK0706110.1"/>
    <property type="molecule type" value="Genomic_DNA"/>
</dbReference>
<dbReference type="AlphaFoldDB" id="A0AA39ZYV1"/>
<accession>A0AA39ZYV1</accession>
<feature type="compositionally biased region" description="Basic and acidic residues" evidence="1">
    <location>
        <begin position="98"/>
        <end position="107"/>
    </location>
</feature>
<reference evidence="2" key="1">
    <citation type="submission" date="2023-06" db="EMBL/GenBank/DDBJ databases">
        <title>Genome-scale phylogeny and comparative genomics of the fungal order Sordariales.</title>
        <authorList>
            <consortium name="Lawrence Berkeley National Laboratory"/>
            <person name="Hensen N."/>
            <person name="Bonometti L."/>
            <person name="Westerberg I."/>
            <person name="Brannstrom I.O."/>
            <person name="Guillou S."/>
            <person name="Cros-Aarteil S."/>
            <person name="Calhoun S."/>
            <person name="Haridas S."/>
            <person name="Kuo A."/>
            <person name="Mondo S."/>
            <person name="Pangilinan J."/>
            <person name="Riley R."/>
            <person name="LaButti K."/>
            <person name="Andreopoulos B."/>
            <person name="Lipzen A."/>
            <person name="Chen C."/>
            <person name="Yanf M."/>
            <person name="Daum C."/>
            <person name="Ng V."/>
            <person name="Clum A."/>
            <person name="Steindorff A."/>
            <person name="Ohm R."/>
            <person name="Martin F."/>
            <person name="Silar P."/>
            <person name="Natvig D."/>
            <person name="Lalanne C."/>
            <person name="Gautier V."/>
            <person name="Ament-velasquez S.L."/>
            <person name="Kruys A."/>
            <person name="Hutchinson M.I."/>
            <person name="Powell A.J."/>
            <person name="Barry K."/>
            <person name="Miller A.N."/>
            <person name="Grigoriev I.V."/>
            <person name="Debuchy R."/>
            <person name="Gladieux P."/>
            <person name="Thoren M.H."/>
            <person name="Johannesson H."/>
        </authorList>
    </citation>
    <scope>NUCLEOTIDE SEQUENCE</scope>
    <source>
        <strain evidence="2">SMH2392-1A</strain>
    </source>
</reference>
<gene>
    <name evidence="2" type="ORF">B0T26DRAFT_755639</name>
</gene>
<dbReference type="RefSeq" id="XP_060291204.1">
    <property type="nucleotide sequence ID" value="XM_060445987.1"/>
</dbReference>
<feature type="compositionally biased region" description="Basic and acidic residues" evidence="1">
    <location>
        <begin position="77"/>
        <end position="88"/>
    </location>
</feature>